<feature type="transmembrane region" description="Helical" evidence="10">
    <location>
        <begin position="117"/>
        <end position="136"/>
    </location>
</feature>
<dbReference type="PANTHER" id="PTHR43386">
    <property type="entry name" value="OLIGOPEPTIDE TRANSPORT SYSTEM PERMEASE PROTEIN APPC"/>
    <property type="match status" value="1"/>
</dbReference>
<dbReference type="Pfam" id="PF12911">
    <property type="entry name" value="OppC_N"/>
    <property type="match status" value="1"/>
</dbReference>
<gene>
    <name evidence="12" type="ORF">ET471_12690</name>
</gene>
<feature type="transmembrane region" description="Helical" evidence="10">
    <location>
        <begin position="142"/>
        <end position="160"/>
    </location>
</feature>
<dbReference type="RefSeq" id="WP_129188842.1">
    <property type="nucleotide sequence ID" value="NZ_CP035493.1"/>
</dbReference>
<evidence type="ECO:0000256" key="5">
    <source>
        <dbReference type="ARBA" id="ARBA00022856"/>
    </source>
</evidence>
<proteinExistence type="inferred from homology"/>
<keyword evidence="4 10" id="KW-0812">Transmembrane</keyword>
<keyword evidence="3" id="KW-1003">Cell membrane</keyword>
<keyword evidence="13" id="KW-1185">Reference proteome</keyword>
<evidence type="ECO:0000256" key="8">
    <source>
        <dbReference type="ARBA" id="ARBA00023136"/>
    </source>
</evidence>
<keyword evidence="7 10" id="KW-1133">Transmembrane helix</keyword>
<dbReference type="Pfam" id="PF00528">
    <property type="entry name" value="BPD_transp_1"/>
    <property type="match status" value="1"/>
</dbReference>
<dbReference type="KEGG" id="xya:ET471_12690"/>
<keyword evidence="6" id="KW-0653">Protein transport</keyword>
<organism evidence="12 13">
    <name type="scientific">Xylanimonas protaetiae</name>
    <dbReference type="NCBI Taxonomy" id="2509457"/>
    <lineage>
        <taxon>Bacteria</taxon>
        <taxon>Bacillati</taxon>
        <taxon>Actinomycetota</taxon>
        <taxon>Actinomycetes</taxon>
        <taxon>Micrococcales</taxon>
        <taxon>Promicromonosporaceae</taxon>
        <taxon>Xylanimonas</taxon>
    </lineage>
</organism>
<feature type="transmembrane region" description="Helical" evidence="10">
    <location>
        <begin position="80"/>
        <end position="105"/>
    </location>
</feature>
<feature type="transmembrane region" description="Helical" evidence="10">
    <location>
        <begin position="244"/>
        <end position="267"/>
    </location>
</feature>
<dbReference type="GO" id="GO:0055085">
    <property type="term" value="P:transmembrane transport"/>
    <property type="evidence" value="ECO:0007669"/>
    <property type="project" value="InterPro"/>
</dbReference>
<evidence type="ECO:0000256" key="9">
    <source>
        <dbReference type="ARBA" id="ARBA00024202"/>
    </source>
</evidence>
<evidence type="ECO:0000313" key="12">
    <source>
        <dbReference type="EMBL" id="QAY70770.1"/>
    </source>
</evidence>
<dbReference type="Proteomes" id="UP000292118">
    <property type="component" value="Chromosome"/>
</dbReference>
<dbReference type="PROSITE" id="PS50928">
    <property type="entry name" value="ABC_TM1"/>
    <property type="match status" value="1"/>
</dbReference>
<evidence type="ECO:0000256" key="2">
    <source>
        <dbReference type="ARBA" id="ARBA00022448"/>
    </source>
</evidence>
<dbReference type="AlphaFoldDB" id="A0A4P6F4B9"/>
<dbReference type="InterPro" id="IPR035906">
    <property type="entry name" value="MetI-like_sf"/>
</dbReference>
<dbReference type="OrthoDB" id="9812701at2"/>
<sequence>MTVRSVSPWRRLLRRPTAVASLVLLAVVAVVAVGATTLGLVDPTTQDLTAVNQPPGGAHLLGTDGFGRDLLARLLLGVRVSLTIAFFAGLLDLTVGVTWGLVSGLAGPRVDALMQRVLEVLAGIPTLVVLVLMLLVLPPGMVSIVLAMALTGWIPMARLVRAQALRLKEQEFMLAARVLGARRPRLALRHVLPNSLGLIVVQTMFTIPTAIFFEAFLSFIGLGLRPPVASLGTLLSTGFQTMTFLPHQLLVPAITLSAVMVAFNLLADGLRDAFDPRGVTRR</sequence>
<keyword evidence="8 10" id="KW-0472">Membrane</keyword>
<evidence type="ECO:0000256" key="10">
    <source>
        <dbReference type="RuleBase" id="RU363032"/>
    </source>
</evidence>
<feature type="domain" description="ABC transmembrane type-1" evidence="11">
    <location>
        <begin position="78"/>
        <end position="267"/>
    </location>
</feature>
<evidence type="ECO:0000256" key="4">
    <source>
        <dbReference type="ARBA" id="ARBA00022692"/>
    </source>
</evidence>
<dbReference type="SUPFAM" id="SSF161098">
    <property type="entry name" value="MetI-like"/>
    <property type="match status" value="1"/>
</dbReference>
<evidence type="ECO:0000256" key="1">
    <source>
        <dbReference type="ARBA" id="ARBA00004651"/>
    </source>
</evidence>
<dbReference type="InterPro" id="IPR050366">
    <property type="entry name" value="BP-dependent_transpt_permease"/>
</dbReference>
<dbReference type="EMBL" id="CP035493">
    <property type="protein sequence ID" value="QAY70770.1"/>
    <property type="molecule type" value="Genomic_DNA"/>
</dbReference>
<protein>
    <submittedName>
        <fullName evidence="12">ABC transporter permease</fullName>
    </submittedName>
</protein>
<dbReference type="InterPro" id="IPR000515">
    <property type="entry name" value="MetI-like"/>
</dbReference>
<name>A0A4P6F4B9_9MICO</name>
<dbReference type="CDD" id="cd06261">
    <property type="entry name" value="TM_PBP2"/>
    <property type="match status" value="1"/>
</dbReference>
<evidence type="ECO:0000256" key="6">
    <source>
        <dbReference type="ARBA" id="ARBA00022927"/>
    </source>
</evidence>
<comment type="subcellular location">
    <subcellularLocation>
        <location evidence="1 10">Cell membrane</location>
        <topology evidence="1 10">Multi-pass membrane protein</topology>
    </subcellularLocation>
</comment>
<dbReference type="GO" id="GO:0015833">
    <property type="term" value="P:peptide transport"/>
    <property type="evidence" value="ECO:0007669"/>
    <property type="project" value="UniProtKB-KW"/>
</dbReference>
<dbReference type="InterPro" id="IPR025966">
    <property type="entry name" value="OppC_N"/>
</dbReference>
<evidence type="ECO:0000259" key="11">
    <source>
        <dbReference type="PROSITE" id="PS50928"/>
    </source>
</evidence>
<evidence type="ECO:0000256" key="3">
    <source>
        <dbReference type="ARBA" id="ARBA00022475"/>
    </source>
</evidence>
<keyword evidence="5" id="KW-0571">Peptide transport</keyword>
<keyword evidence="2 10" id="KW-0813">Transport</keyword>
<evidence type="ECO:0000256" key="7">
    <source>
        <dbReference type="ARBA" id="ARBA00022989"/>
    </source>
</evidence>
<comment type="similarity">
    <text evidence="9">Belongs to the binding-protein-dependent transport system permease family. OppBC subfamily.</text>
</comment>
<reference evidence="12 13" key="1">
    <citation type="submission" date="2019-01" db="EMBL/GenBank/DDBJ databases">
        <title>Genome sequencing of strain FW10M-9.</title>
        <authorList>
            <person name="Heo J."/>
            <person name="Kim S.-J."/>
            <person name="Kim J.-S."/>
            <person name="Hong S.-B."/>
            <person name="Kwon S.-W."/>
        </authorList>
    </citation>
    <scope>NUCLEOTIDE SEQUENCE [LARGE SCALE GENOMIC DNA]</scope>
    <source>
        <strain evidence="12 13">FW10M-9</strain>
    </source>
</reference>
<dbReference type="GO" id="GO:0005886">
    <property type="term" value="C:plasma membrane"/>
    <property type="evidence" value="ECO:0007669"/>
    <property type="project" value="UniProtKB-SubCell"/>
</dbReference>
<feature type="transmembrane region" description="Helical" evidence="10">
    <location>
        <begin position="191"/>
        <end position="224"/>
    </location>
</feature>
<accession>A0A4P6F4B9</accession>
<evidence type="ECO:0000313" key="13">
    <source>
        <dbReference type="Proteomes" id="UP000292118"/>
    </source>
</evidence>
<dbReference type="GO" id="GO:0015031">
    <property type="term" value="P:protein transport"/>
    <property type="evidence" value="ECO:0007669"/>
    <property type="project" value="UniProtKB-KW"/>
</dbReference>
<dbReference type="Gene3D" id="1.10.3720.10">
    <property type="entry name" value="MetI-like"/>
    <property type="match status" value="1"/>
</dbReference>
<dbReference type="PANTHER" id="PTHR43386:SF24">
    <property type="entry name" value="OLIGOPEPTIDE TRANSPORT SYSTEM PERMEASE PROTEIN AMID"/>
    <property type="match status" value="1"/>
</dbReference>